<dbReference type="EMBL" id="SHKP01000004">
    <property type="protein sequence ID" value="RZU02523.1"/>
    <property type="molecule type" value="Genomic_DNA"/>
</dbReference>
<evidence type="ECO:0000313" key="1">
    <source>
        <dbReference type="EMBL" id="RZU02523.1"/>
    </source>
</evidence>
<accession>A0A4Q7W0J6</accession>
<organism evidence="1 2">
    <name type="scientific">Rivibacter subsaxonicus</name>
    <dbReference type="NCBI Taxonomy" id="457575"/>
    <lineage>
        <taxon>Bacteria</taxon>
        <taxon>Pseudomonadati</taxon>
        <taxon>Pseudomonadota</taxon>
        <taxon>Betaproteobacteria</taxon>
        <taxon>Burkholderiales</taxon>
        <taxon>Rivibacter</taxon>
    </lineage>
</organism>
<keyword evidence="2" id="KW-1185">Reference proteome</keyword>
<comment type="caution">
    <text evidence="1">The sequence shown here is derived from an EMBL/GenBank/DDBJ whole genome shotgun (WGS) entry which is preliminary data.</text>
</comment>
<proteinExistence type="predicted"/>
<dbReference type="RefSeq" id="WP_130430276.1">
    <property type="nucleotide sequence ID" value="NZ_SHKP01000004.1"/>
</dbReference>
<sequence>MSDAREDWPLSAELILPFAGVPLADDGSVPSIELPALPRLAALLARLPVSTRDEADAYSPSPPHERALARALGFEGAAGCLPWAAHAAASDGIATGDLAWGLLSPVHWQVGREHLTMGDPDELGLDLASSRAFFEVLQPLFESEGWLLVFGAPTRWYLAHESLGALATASPDRVIGRNPDLWLPDDPAARGFKRLASEVQMLLYTHPLNAQREARGELPLNSVWLSGCGVRQRPRADATPVVDQSLRGAALAGDADAWRAAWQALDAGRIADLLARAERGEAVALTLCGERSALRLETPAVAPGLWQRLRHAVAPPRIDLPALLASL</sequence>
<reference evidence="1 2" key="1">
    <citation type="submission" date="2019-02" db="EMBL/GenBank/DDBJ databases">
        <title>Genomic Encyclopedia of Type Strains, Phase IV (KMG-IV): sequencing the most valuable type-strain genomes for metagenomic binning, comparative biology and taxonomic classification.</title>
        <authorList>
            <person name="Goeker M."/>
        </authorList>
    </citation>
    <scope>NUCLEOTIDE SEQUENCE [LARGE SCALE GENOMIC DNA]</scope>
    <source>
        <strain evidence="1 2">DSM 19570</strain>
    </source>
</reference>
<evidence type="ECO:0008006" key="3">
    <source>
        <dbReference type="Google" id="ProtNLM"/>
    </source>
</evidence>
<dbReference type="Proteomes" id="UP000293671">
    <property type="component" value="Unassembled WGS sequence"/>
</dbReference>
<name>A0A4Q7W0J6_9BURK</name>
<dbReference type="OrthoDB" id="5295974at2"/>
<protein>
    <recommendedName>
        <fullName evidence="3">Phosphoglycerate mutase</fullName>
    </recommendedName>
</protein>
<gene>
    <name evidence="1" type="ORF">EV670_0549</name>
</gene>
<evidence type="ECO:0000313" key="2">
    <source>
        <dbReference type="Proteomes" id="UP000293671"/>
    </source>
</evidence>
<dbReference type="AlphaFoldDB" id="A0A4Q7W0J6"/>